<evidence type="ECO:0000256" key="1">
    <source>
        <dbReference type="SAM" id="MobiDB-lite"/>
    </source>
</evidence>
<sequence length="103" mass="11715">MTHHKTTRRQDNKTTRPHRRTTNKPFGCNKAPRVHNRQTSLHNSGNATNAFISFLFATIAVAVTVTVTTIVSIITITTIRIRKSPHQQRIDERHDEQSATDSK</sequence>
<dbReference type="EMBL" id="HBEF01021697">
    <property type="protein sequence ID" value="CAD8341295.1"/>
    <property type="molecule type" value="Transcribed_RNA"/>
</dbReference>
<keyword evidence="2" id="KW-1133">Transmembrane helix</keyword>
<proteinExistence type="predicted"/>
<dbReference type="AlphaFoldDB" id="A0A7S0F5J7"/>
<feature type="region of interest" description="Disordered" evidence="1">
    <location>
        <begin position="1"/>
        <end position="41"/>
    </location>
</feature>
<gene>
    <name evidence="3" type="ORF">CAUS1442_LOCUS13430</name>
</gene>
<evidence type="ECO:0000313" key="3">
    <source>
        <dbReference type="EMBL" id="CAD8341295.1"/>
    </source>
</evidence>
<organism evidence="3">
    <name type="scientific">Craspedostauros australis</name>
    <dbReference type="NCBI Taxonomy" id="1486917"/>
    <lineage>
        <taxon>Eukaryota</taxon>
        <taxon>Sar</taxon>
        <taxon>Stramenopiles</taxon>
        <taxon>Ochrophyta</taxon>
        <taxon>Bacillariophyta</taxon>
        <taxon>Bacillariophyceae</taxon>
        <taxon>Bacillariophycidae</taxon>
        <taxon>Naviculales</taxon>
        <taxon>Naviculaceae</taxon>
        <taxon>Craspedostauros</taxon>
    </lineage>
</organism>
<feature type="compositionally biased region" description="Basic and acidic residues" evidence="1">
    <location>
        <begin position="88"/>
        <end position="103"/>
    </location>
</feature>
<reference evidence="3" key="1">
    <citation type="submission" date="2021-01" db="EMBL/GenBank/DDBJ databases">
        <authorList>
            <person name="Corre E."/>
            <person name="Pelletier E."/>
            <person name="Niang G."/>
            <person name="Scheremetjew M."/>
            <person name="Finn R."/>
            <person name="Kale V."/>
            <person name="Holt S."/>
            <person name="Cochrane G."/>
            <person name="Meng A."/>
            <person name="Brown T."/>
            <person name="Cohen L."/>
        </authorList>
    </citation>
    <scope>NUCLEOTIDE SEQUENCE</scope>
    <source>
        <strain evidence="3">CCMP3328</strain>
    </source>
</reference>
<protein>
    <submittedName>
        <fullName evidence="3">Uncharacterized protein</fullName>
    </submittedName>
</protein>
<feature type="transmembrane region" description="Helical" evidence="2">
    <location>
        <begin position="50"/>
        <end position="79"/>
    </location>
</feature>
<feature type="region of interest" description="Disordered" evidence="1">
    <location>
        <begin position="83"/>
        <end position="103"/>
    </location>
</feature>
<evidence type="ECO:0000256" key="2">
    <source>
        <dbReference type="SAM" id="Phobius"/>
    </source>
</evidence>
<keyword evidence="2" id="KW-0472">Membrane</keyword>
<keyword evidence="2" id="KW-0812">Transmembrane</keyword>
<accession>A0A7S0F5J7</accession>
<name>A0A7S0F5J7_9STRA</name>